<dbReference type="KEGG" id="rga:RGR602_CH00811"/>
<name>A0A0B4X0T3_9HYPH</name>
<protein>
    <submittedName>
        <fullName evidence="3">Uncharacterized protein</fullName>
    </submittedName>
</protein>
<accession>A0A0B4X0T3</accession>
<reference evidence="3 4" key="1">
    <citation type="submission" date="2013-11" db="EMBL/GenBank/DDBJ databases">
        <title>Complete genome sequence of Rhizobium gallicum bv. gallicum R602.</title>
        <authorList>
            <person name="Bustos P."/>
            <person name="Santamaria R.I."/>
            <person name="Lozano L."/>
            <person name="Acosta J.L."/>
            <person name="Ormeno-Orrillo E."/>
            <person name="Rogel M.A."/>
            <person name="Romero D."/>
            <person name="Cevallos M.A."/>
            <person name="Martinez-Romero E."/>
            <person name="Gonzalez V."/>
        </authorList>
    </citation>
    <scope>NUCLEOTIDE SEQUENCE [LARGE SCALE GENOMIC DNA]</scope>
    <source>
        <strain evidence="3 4">R602</strain>
    </source>
</reference>
<feature type="compositionally biased region" description="Polar residues" evidence="1">
    <location>
        <begin position="98"/>
        <end position="111"/>
    </location>
</feature>
<evidence type="ECO:0000313" key="4">
    <source>
        <dbReference type="Proteomes" id="UP000031368"/>
    </source>
</evidence>
<feature type="transmembrane region" description="Helical" evidence="2">
    <location>
        <begin position="61"/>
        <end position="80"/>
    </location>
</feature>
<organism evidence="3 4">
    <name type="scientific">Rhizobium gallicum bv. gallicum R602sp</name>
    <dbReference type="NCBI Taxonomy" id="1041138"/>
    <lineage>
        <taxon>Bacteria</taxon>
        <taxon>Pseudomonadati</taxon>
        <taxon>Pseudomonadota</taxon>
        <taxon>Alphaproteobacteria</taxon>
        <taxon>Hyphomicrobiales</taxon>
        <taxon>Rhizobiaceae</taxon>
        <taxon>Rhizobium/Agrobacterium group</taxon>
        <taxon>Rhizobium</taxon>
    </lineage>
</organism>
<feature type="region of interest" description="Disordered" evidence="1">
    <location>
        <begin position="88"/>
        <end position="124"/>
    </location>
</feature>
<dbReference type="HOGENOM" id="CLU_2002046_0_0_5"/>
<gene>
    <name evidence="3" type="ORF">RGR602_CH00811</name>
</gene>
<evidence type="ECO:0000256" key="2">
    <source>
        <dbReference type="SAM" id="Phobius"/>
    </source>
</evidence>
<keyword evidence="2" id="KW-1133">Transmembrane helix</keyword>
<dbReference type="EMBL" id="CP006877">
    <property type="protein sequence ID" value="AJD40173.1"/>
    <property type="molecule type" value="Genomic_DNA"/>
</dbReference>
<dbReference type="AlphaFoldDB" id="A0A0B4X0T3"/>
<sequence>MIAARRETLGSSGESGNLAALGFADWLSLAAAPTFAVMAVLTSVSGGTDMICSAASHTSPLTGMVPMYVLMSAFHLAPWLKLLSSRRSGTCRPDSAFAPQSTNEQENNDAGSSRFARGVAEGAP</sequence>
<keyword evidence="4" id="KW-1185">Reference proteome</keyword>
<evidence type="ECO:0000256" key="1">
    <source>
        <dbReference type="SAM" id="MobiDB-lite"/>
    </source>
</evidence>
<feature type="transmembrane region" description="Helical" evidence="2">
    <location>
        <begin position="20"/>
        <end position="41"/>
    </location>
</feature>
<keyword evidence="2" id="KW-0812">Transmembrane</keyword>
<dbReference type="Proteomes" id="UP000031368">
    <property type="component" value="Chromosome"/>
</dbReference>
<keyword evidence="2" id="KW-0472">Membrane</keyword>
<evidence type="ECO:0000313" key="3">
    <source>
        <dbReference type="EMBL" id="AJD40173.1"/>
    </source>
</evidence>
<proteinExistence type="predicted"/>